<dbReference type="Proteomes" id="UP000064912">
    <property type="component" value="Chromosome"/>
</dbReference>
<dbReference type="PATRIC" id="fig|35806.4.peg.356"/>
<gene>
    <name evidence="1" type="ORF">NHU_00348</name>
</gene>
<organism evidence="1 2">
    <name type="scientific">Rhodovulum sulfidophilum</name>
    <name type="common">Rhodobacter sulfidophilus</name>
    <dbReference type="NCBI Taxonomy" id="35806"/>
    <lineage>
        <taxon>Bacteria</taxon>
        <taxon>Pseudomonadati</taxon>
        <taxon>Pseudomonadota</taxon>
        <taxon>Alphaproteobacteria</taxon>
        <taxon>Rhodobacterales</taxon>
        <taxon>Paracoccaceae</taxon>
        <taxon>Rhodovulum</taxon>
    </lineage>
</organism>
<dbReference type="AlphaFoldDB" id="A0A0D6AYJ6"/>
<dbReference type="KEGG" id="rsu:NHU_00348"/>
<reference evidence="1 2" key="1">
    <citation type="submission" date="2015-02" db="EMBL/GenBank/DDBJ databases">
        <title>Genome sequene of Rhodovulum sulfidophilum DSM 2351.</title>
        <authorList>
            <person name="Nagao N."/>
        </authorList>
    </citation>
    <scope>NUCLEOTIDE SEQUENCE [LARGE SCALE GENOMIC DNA]</scope>
    <source>
        <strain evidence="1 2">DSM 2351</strain>
    </source>
</reference>
<accession>A0A0D6AYJ6</accession>
<evidence type="ECO:0000313" key="2">
    <source>
        <dbReference type="Proteomes" id="UP000064912"/>
    </source>
</evidence>
<proteinExistence type="predicted"/>
<evidence type="ECO:0000313" key="1">
    <source>
        <dbReference type="EMBL" id="BAQ67519.1"/>
    </source>
</evidence>
<name>A0A0D6AYJ6_RHOSU</name>
<sequence length="72" mass="7820">MNAPHRDARLAVRGLDQILARGAAEVAQAFCLSVRMLRKWLAGFREGGHGRCRTAKILRAKRARACGGASAF</sequence>
<protein>
    <submittedName>
        <fullName evidence="1">Putative transposase</fullName>
    </submittedName>
</protein>
<dbReference type="EMBL" id="AP014800">
    <property type="protein sequence ID" value="BAQ67519.1"/>
    <property type="molecule type" value="Genomic_DNA"/>
</dbReference>